<dbReference type="RefSeq" id="WP_048473864.1">
    <property type="nucleotide sequence ID" value="NZ_JYNL01000069.1"/>
</dbReference>
<comment type="caution">
    <text evidence="2">The sequence shown here is derived from an EMBL/GenBank/DDBJ whole genome shotgun (WGS) entry which is preliminary data.</text>
</comment>
<dbReference type="PROSITE" id="PS50075">
    <property type="entry name" value="CARRIER"/>
    <property type="match status" value="1"/>
</dbReference>
<dbReference type="InterPro" id="IPR009081">
    <property type="entry name" value="PP-bd_ACP"/>
</dbReference>
<dbReference type="AlphaFoldDB" id="A0A0J6VDI7"/>
<dbReference type="PATRIC" id="fig|37916.4.peg.6986"/>
<evidence type="ECO:0000313" key="2">
    <source>
        <dbReference type="EMBL" id="KMO67717.1"/>
    </source>
</evidence>
<sequence length="82" mass="9178">MASIDERMNTIVLKIVRRRSPEAGVEDLGTAIWDLDLDSLDVAELTELLEREFGVEADLERLDECVSPADIKTYFLGLIDAP</sequence>
<dbReference type="EMBL" id="JYNL01000069">
    <property type="protein sequence ID" value="KMO67717.1"/>
    <property type="molecule type" value="Genomic_DNA"/>
</dbReference>
<protein>
    <submittedName>
        <fullName evidence="2">Phosphopantetheine attachment site</fullName>
    </submittedName>
</protein>
<organism evidence="2 3">
    <name type="scientific">Mycolicibacterium chlorophenolicum</name>
    <dbReference type="NCBI Taxonomy" id="37916"/>
    <lineage>
        <taxon>Bacteria</taxon>
        <taxon>Bacillati</taxon>
        <taxon>Actinomycetota</taxon>
        <taxon>Actinomycetes</taxon>
        <taxon>Mycobacteriales</taxon>
        <taxon>Mycobacteriaceae</taxon>
        <taxon>Mycolicibacterium</taxon>
    </lineage>
</organism>
<dbReference type="SUPFAM" id="SSF47336">
    <property type="entry name" value="ACP-like"/>
    <property type="match status" value="1"/>
</dbReference>
<reference evidence="2 3" key="1">
    <citation type="journal article" date="2015" name="Genome Biol. Evol.">
        <title>Characterization of Three Mycobacterium spp. with Potential Use in Bioremediation by Genome Sequencing and Comparative Genomics.</title>
        <authorList>
            <person name="Das S."/>
            <person name="Pettersson B.M."/>
            <person name="Behra P.R."/>
            <person name="Ramesh M."/>
            <person name="Dasgupta S."/>
            <person name="Bhattacharya A."/>
            <person name="Kirsebom L.A."/>
        </authorList>
    </citation>
    <scope>NUCLEOTIDE SEQUENCE [LARGE SCALE GENOMIC DNA]</scope>
    <source>
        <strain evidence="2 3">DSM 43826</strain>
    </source>
</reference>
<dbReference type="STRING" id="37916.MCHLDSM_06970"/>
<accession>A0A0J6VDI7</accession>
<proteinExistence type="predicted"/>
<evidence type="ECO:0000313" key="3">
    <source>
        <dbReference type="Proteomes" id="UP000036513"/>
    </source>
</evidence>
<dbReference type="Pfam" id="PF00550">
    <property type="entry name" value="PP-binding"/>
    <property type="match status" value="1"/>
</dbReference>
<keyword evidence="3" id="KW-1185">Reference proteome</keyword>
<name>A0A0J6VDI7_9MYCO</name>
<feature type="domain" description="Carrier" evidence="1">
    <location>
        <begin position="2"/>
        <end position="79"/>
    </location>
</feature>
<dbReference type="Proteomes" id="UP000036513">
    <property type="component" value="Unassembled WGS sequence"/>
</dbReference>
<evidence type="ECO:0000259" key="1">
    <source>
        <dbReference type="PROSITE" id="PS50075"/>
    </source>
</evidence>
<dbReference type="Gene3D" id="1.10.1200.10">
    <property type="entry name" value="ACP-like"/>
    <property type="match status" value="1"/>
</dbReference>
<dbReference type="InterPro" id="IPR036736">
    <property type="entry name" value="ACP-like_sf"/>
</dbReference>
<gene>
    <name evidence="2" type="ORF">MCHLDSM_06970</name>
</gene>